<evidence type="ECO:0000256" key="4">
    <source>
        <dbReference type="SAM" id="MobiDB-lite"/>
    </source>
</evidence>
<dbReference type="InterPro" id="IPR017896">
    <property type="entry name" value="4Fe4S_Fe-S-bd"/>
</dbReference>
<dbReference type="EMBL" id="JACHEO010000022">
    <property type="protein sequence ID" value="MBB5349269.1"/>
    <property type="molecule type" value="Genomic_DNA"/>
</dbReference>
<dbReference type="AlphaFoldDB" id="A0A840V682"/>
<evidence type="ECO:0000313" key="7">
    <source>
        <dbReference type="Proteomes" id="UP000539642"/>
    </source>
</evidence>
<dbReference type="Pfam" id="PF12838">
    <property type="entry name" value="Fer4_7"/>
    <property type="match status" value="1"/>
</dbReference>
<dbReference type="GO" id="GO:0046872">
    <property type="term" value="F:metal ion binding"/>
    <property type="evidence" value="ECO:0007669"/>
    <property type="project" value="UniProtKB-KW"/>
</dbReference>
<dbReference type="GO" id="GO:0051536">
    <property type="term" value="F:iron-sulfur cluster binding"/>
    <property type="evidence" value="ECO:0007669"/>
    <property type="project" value="UniProtKB-KW"/>
</dbReference>
<feature type="domain" description="4Fe-4S ferredoxin-type" evidence="5">
    <location>
        <begin position="1081"/>
        <end position="1110"/>
    </location>
</feature>
<keyword evidence="1" id="KW-0479">Metal-binding</keyword>
<keyword evidence="7" id="KW-1185">Reference proteome</keyword>
<organism evidence="6 7">
    <name type="scientific">Desulfoprunum benzoelyticum</name>
    <dbReference type="NCBI Taxonomy" id="1506996"/>
    <lineage>
        <taxon>Bacteria</taxon>
        <taxon>Pseudomonadati</taxon>
        <taxon>Thermodesulfobacteriota</taxon>
        <taxon>Desulfobulbia</taxon>
        <taxon>Desulfobulbales</taxon>
        <taxon>Desulfobulbaceae</taxon>
        <taxon>Desulfoprunum</taxon>
    </lineage>
</organism>
<dbReference type="Proteomes" id="UP000539642">
    <property type="component" value="Unassembled WGS sequence"/>
</dbReference>
<dbReference type="InterPro" id="IPR009051">
    <property type="entry name" value="Helical_ferredxn"/>
</dbReference>
<dbReference type="InterPro" id="IPR036188">
    <property type="entry name" value="FAD/NAD-bd_sf"/>
</dbReference>
<sequence>MTREKERLQRVIVLGATPEGIAATNKLGELGVPVTLVDPAPDLHVKLSAEPYRLPSGLTFNFAHRPGLIRILRNSRIRTLLPATVATIKHTPQGFSVRVVKDQTYVDAGRCTLCGKCVEVCPVNGESAKAITFHSRHSLPGRPVIDKRRQPLCQAACPLGVNAQGYVALAAQGRYDQALELIRDKNVLPAICGRICTHPCEDSCRRGELDEAVSIRAIKRFLADYLEKQGRDGGQAIVDRKDGETIAPRTEKVAVIGSGPAGIAAGAELAKKGYRVTVFERREQPGGLLRYGIGAHRLPEAVLERELQAIEQMGVTFACGQDIDLAARIAELQAGHDAVLVTVGSWTDRKLGVPGEDLDGVEGCLSFLTRRRHQDISDLNRKVAVIGDGNSAFDLARTLTRLGAKVTMLSWFSEEEIPADRDEIREALEEGITIRDRTQVTAFHGVDGRLTSLECRATRPGPPDPQGIAWPVVDETVAPWTMDFDSAFVAVGQVGSFGAGSTTPFAVSARGCIAVDERQRTTLPGLYAAGDAVTGPSTVVHAMASGVQAATTIHGDLSGESVTATATRPVDRDFTPISQNTPRQKRREMPERQPAERVGNFQEVALGLSEQQAVAEARRCLQCGVCSECLQCLEACGAVGAIRHQHGAAEVVEQGGVVVIADPTMAPAIRGEDIIRAYGPKAARTDVNDMIVRGIDAAAKAMLLLGGTNQRTKGHATAFSMPDAGLAAEIRIGVFACRCNDSLGWLDGMSAYLQKRQAQDPTIVHVETVAAACISDGVETIIRTAREKGLTRIVLASCVCCPLNFVCSACTDQRSRLKDSLFHGTGISRSMVETCNLRGEILRLVATNPSLAMQRFRGLLHRSIERVKNLRPLPAVDRNYNFAAAVIGNSQATVTSAGHLAAMDHDVFHFDPGDQAATAGLEHTNIHRFAGWTVTGLRGTVGDFQILVQSGDERQVIRAGTVIMGERARRRIPYSYQEGLPDKYIEPVLQQQGVTDIPFTSPCATAVPGLFLAEPSGINVSSLKKGAAAAIMAAAALPRGPRQSKGFTVTIAAGRCRGCGRCAEVCPYHAVTFAGNQAGGWQARVDEAICKGCGNCISVCPTGAADSPFRNTEYLAQALEEILQNDAAQ</sequence>
<dbReference type="SUPFAM" id="SSF46548">
    <property type="entry name" value="alpha-helical ferredoxin"/>
    <property type="match status" value="2"/>
</dbReference>
<dbReference type="PRINTS" id="PR00469">
    <property type="entry name" value="PNDRDTASEII"/>
</dbReference>
<dbReference type="Gene3D" id="3.30.70.20">
    <property type="match status" value="2"/>
</dbReference>
<evidence type="ECO:0000256" key="3">
    <source>
        <dbReference type="ARBA" id="ARBA00023014"/>
    </source>
</evidence>
<dbReference type="Gene3D" id="3.50.50.60">
    <property type="entry name" value="FAD/NAD(P)-binding domain"/>
    <property type="match status" value="3"/>
</dbReference>
<feature type="domain" description="4Fe-4S ferredoxin-type" evidence="5">
    <location>
        <begin position="1047"/>
        <end position="1076"/>
    </location>
</feature>
<dbReference type="SUPFAM" id="SSF51971">
    <property type="entry name" value="Nucleotide-binding domain"/>
    <property type="match status" value="2"/>
</dbReference>
<dbReference type="InterPro" id="IPR023753">
    <property type="entry name" value="FAD/NAD-binding_dom"/>
</dbReference>
<dbReference type="PANTHER" id="PTHR42783:SF3">
    <property type="entry name" value="GLUTAMATE SYNTHASE [NADPH] SMALL CHAIN-RELATED"/>
    <property type="match status" value="1"/>
</dbReference>
<dbReference type="Pfam" id="PF14691">
    <property type="entry name" value="Fer4_20"/>
    <property type="match status" value="1"/>
</dbReference>
<dbReference type="GO" id="GO:0016491">
    <property type="term" value="F:oxidoreductase activity"/>
    <property type="evidence" value="ECO:0007669"/>
    <property type="project" value="InterPro"/>
</dbReference>
<dbReference type="Pfam" id="PF07992">
    <property type="entry name" value="Pyr_redox_2"/>
    <property type="match status" value="1"/>
</dbReference>
<dbReference type="InterPro" id="IPR028261">
    <property type="entry name" value="DPD_II"/>
</dbReference>
<feature type="domain" description="4Fe-4S ferredoxin-type" evidence="5">
    <location>
        <begin position="102"/>
        <end position="131"/>
    </location>
</feature>
<evidence type="ECO:0000313" key="6">
    <source>
        <dbReference type="EMBL" id="MBB5349269.1"/>
    </source>
</evidence>
<dbReference type="InterPro" id="IPR017900">
    <property type="entry name" value="4Fe4S_Fe_S_CS"/>
</dbReference>
<reference evidence="6 7" key="1">
    <citation type="submission" date="2020-08" db="EMBL/GenBank/DDBJ databases">
        <title>Genomic Encyclopedia of Type Strains, Phase IV (KMG-IV): sequencing the most valuable type-strain genomes for metagenomic binning, comparative biology and taxonomic classification.</title>
        <authorList>
            <person name="Goeker M."/>
        </authorList>
    </citation>
    <scope>NUCLEOTIDE SEQUENCE [LARGE SCALE GENOMIC DNA]</scope>
    <source>
        <strain evidence="6 7">DSM 28570</strain>
    </source>
</reference>
<feature type="region of interest" description="Disordered" evidence="4">
    <location>
        <begin position="572"/>
        <end position="596"/>
    </location>
</feature>
<accession>A0A840V682</accession>
<dbReference type="PANTHER" id="PTHR42783">
    <property type="entry name" value="GLUTAMATE SYNTHASE [NADPH] SMALL CHAIN"/>
    <property type="match status" value="1"/>
</dbReference>
<evidence type="ECO:0000259" key="5">
    <source>
        <dbReference type="PROSITE" id="PS51379"/>
    </source>
</evidence>
<dbReference type="SUPFAM" id="SSF54862">
    <property type="entry name" value="4Fe-4S ferredoxins"/>
    <property type="match status" value="2"/>
</dbReference>
<dbReference type="Pfam" id="PF00037">
    <property type="entry name" value="Fer4"/>
    <property type="match status" value="1"/>
</dbReference>
<keyword evidence="2" id="KW-0408">Iron</keyword>
<protein>
    <submittedName>
        <fullName evidence="6">NADPH-dependent glutamate synthase beta subunit-like oxidoreductase/NAD-dependent dihydropyrimidine dehydrogenase PreA subunit</fullName>
    </submittedName>
</protein>
<dbReference type="Gene3D" id="1.10.1060.10">
    <property type="entry name" value="Alpha-helical ferredoxin"/>
    <property type="match status" value="2"/>
</dbReference>
<dbReference type="PRINTS" id="PR00368">
    <property type="entry name" value="FADPNR"/>
</dbReference>
<dbReference type="RefSeq" id="WP_183352075.1">
    <property type="nucleotide sequence ID" value="NZ_JACHEO010000022.1"/>
</dbReference>
<name>A0A840V682_9BACT</name>
<dbReference type="SUPFAM" id="SSF51905">
    <property type="entry name" value="FAD/NAD(P)-binding domain"/>
    <property type="match status" value="1"/>
</dbReference>
<evidence type="ECO:0000256" key="2">
    <source>
        <dbReference type="ARBA" id="ARBA00023004"/>
    </source>
</evidence>
<comment type="caution">
    <text evidence="6">The sequence shown here is derived from an EMBL/GenBank/DDBJ whole genome shotgun (WGS) entry which is preliminary data.</text>
</comment>
<dbReference type="PROSITE" id="PS51379">
    <property type="entry name" value="4FE4S_FER_2"/>
    <property type="match status" value="3"/>
</dbReference>
<proteinExistence type="predicted"/>
<gene>
    <name evidence="6" type="ORF">HNQ81_003021</name>
</gene>
<keyword evidence="3" id="KW-0411">Iron-sulfur</keyword>
<dbReference type="PROSITE" id="PS00198">
    <property type="entry name" value="4FE4S_FER_1"/>
    <property type="match status" value="2"/>
</dbReference>
<evidence type="ECO:0000256" key="1">
    <source>
        <dbReference type="ARBA" id="ARBA00022723"/>
    </source>
</evidence>